<organism evidence="2">
    <name type="scientific">Arundo donax</name>
    <name type="common">Giant reed</name>
    <name type="synonym">Donax arundinaceus</name>
    <dbReference type="NCBI Taxonomy" id="35708"/>
    <lineage>
        <taxon>Eukaryota</taxon>
        <taxon>Viridiplantae</taxon>
        <taxon>Streptophyta</taxon>
        <taxon>Embryophyta</taxon>
        <taxon>Tracheophyta</taxon>
        <taxon>Spermatophyta</taxon>
        <taxon>Magnoliopsida</taxon>
        <taxon>Liliopsida</taxon>
        <taxon>Poales</taxon>
        <taxon>Poaceae</taxon>
        <taxon>PACMAD clade</taxon>
        <taxon>Arundinoideae</taxon>
        <taxon>Arundineae</taxon>
        <taxon>Arundo</taxon>
    </lineage>
</organism>
<keyword evidence="1" id="KW-0812">Transmembrane</keyword>
<dbReference type="AlphaFoldDB" id="A0A0A9GYP3"/>
<dbReference type="EMBL" id="GBRH01169237">
    <property type="protein sequence ID" value="JAE28659.1"/>
    <property type="molecule type" value="Transcribed_RNA"/>
</dbReference>
<feature type="transmembrane region" description="Helical" evidence="1">
    <location>
        <begin position="65"/>
        <end position="89"/>
    </location>
</feature>
<accession>A0A0A9GYP3</accession>
<name>A0A0A9GYP3_ARUDO</name>
<proteinExistence type="predicted"/>
<reference evidence="2" key="1">
    <citation type="submission" date="2014-09" db="EMBL/GenBank/DDBJ databases">
        <authorList>
            <person name="Magalhaes I.L.F."/>
            <person name="Oliveira U."/>
            <person name="Santos F.R."/>
            <person name="Vidigal T.H.D.A."/>
            <person name="Brescovit A.D."/>
            <person name="Santos A.J."/>
        </authorList>
    </citation>
    <scope>NUCLEOTIDE SEQUENCE</scope>
    <source>
        <tissue evidence="2">Shoot tissue taken approximately 20 cm above the soil surface</tissue>
    </source>
</reference>
<sequence length="98" mass="11042">MELIARGVAGAAAWAGGHSYPLPIACRAEVWSIQKVPTSVRITSVRTTAMQRSVQVKMNTGQQPFLLTVILYLVKKNVYAFFVYMIYMIKHPFHLEIS</sequence>
<keyword evidence="1" id="KW-1133">Transmembrane helix</keyword>
<keyword evidence="1" id="KW-0472">Membrane</keyword>
<evidence type="ECO:0000256" key="1">
    <source>
        <dbReference type="SAM" id="Phobius"/>
    </source>
</evidence>
<protein>
    <submittedName>
        <fullName evidence="2">Uncharacterized protein</fullName>
    </submittedName>
</protein>
<evidence type="ECO:0000313" key="2">
    <source>
        <dbReference type="EMBL" id="JAE28659.1"/>
    </source>
</evidence>
<reference evidence="2" key="2">
    <citation type="journal article" date="2015" name="Data Brief">
        <title>Shoot transcriptome of the giant reed, Arundo donax.</title>
        <authorList>
            <person name="Barrero R.A."/>
            <person name="Guerrero F.D."/>
            <person name="Moolhuijzen P."/>
            <person name="Goolsby J.A."/>
            <person name="Tidwell J."/>
            <person name="Bellgard S.E."/>
            <person name="Bellgard M.I."/>
        </authorList>
    </citation>
    <scope>NUCLEOTIDE SEQUENCE</scope>
    <source>
        <tissue evidence="2">Shoot tissue taken approximately 20 cm above the soil surface</tissue>
    </source>
</reference>